<proteinExistence type="predicted"/>
<accession>A0ABR4F3E6</accession>
<evidence type="ECO:0000313" key="1">
    <source>
        <dbReference type="EMBL" id="KAL2289221.1"/>
    </source>
</evidence>
<name>A0ABR4F3E6_9PEZI</name>
<dbReference type="Proteomes" id="UP001600888">
    <property type="component" value="Unassembled WGS sequence"/>
</dbReference>
<dbReference type="EMBL" id="JBAWTH010000013">
    <property type="protein sequence ID" value="KAL2289221.1"/>
    <property type="molecule type" value="Genomic_DNA"/>
</dbReference>
<comment type="caution">
    <text evidence="1">The sequence shown here is derived from an EMBL/GenBank/DDBJ whole genome shotgun (WGS) entry which is preliminary data.</text>
</comment>
<keyword evidence="2" id="KW-1185">Reference proteome</keyword>
<evidence type="ECO:0008006" key="3">
    <source>
        <dbReference type="Google" id="ProtNLM"/>
    </source>
</evidence>
<reference evidence="1 2" key="1">
    <citation type="submission" date="2024-03" db="EMBL/GenBank/DDBJ databases">
        <title>A high-quality draft genome sequence of Diaporthe vaccinii, a causative agent of upright dieback and viscid rot disease in cranberry plants.</title>
        <authorList>
            <person name="Sarrasin M."/>
            <person name="Lang B.F."/>
            <person name="Burger G."/>
        </authorList>
    </citation>
    <scope>NUCLEOTIDE SEQUENCE [LARGE SCALE GENOMIC DNA]</scope>
    <source>
        <strain evidence="1 2">IS7</strain>
    </source>
</reference>
<protein>
    <recommendedName>
        <fullName evidence="3">Small secreted protein</fullName>
    </recommendedName>
</protein>
<evidence type="ECO:0000313" key="2">
    <source>
        <dbReference type="Proteomes" id="UP001600888"/>
    </source>
</evidence>
<gene>
    <name evidence="1" type="ORF">FJTKL_02243</name>
</gene>
<sequence length="239" mass="25019">MHVTSSFKCIIKSRFRSSWVILHDLHSTACSALVYTSTIDHQYNTACRQILATMGLLSTTTTLLAAGALLLQPTAVLALHFNITALGAANNASTLECWQMDTPFAISTQQGTAGSAQLQLGNTSTISYSVLPAQFDAGVHNAPANQWVIFLSGLAYISLPEDETTSVYVSGGQFGLIFAADTSDVSASGHATSYPGTTETIAIQIPTEDGEIPDHSILHPGPCTANDTLGLLMLGAGSG</sequence>
<organism evidence="1 2">
    <name type="scientific">Diaporthe vaccinii</name>
    <dbReference type="NCBI Taxonomy" id="105482"/>
    <lineage>
        <taxon>Eukaryota</taxon>
        <taxon>Fungi</taxon>
        <taxon>Dikarya</taxon>
        <taxon>Ascomycota</taxon>
        <taxon>Pezizomycotina</taxon>
        <taxon>Sordariomycetes</taxon>
        <taxon>Sordariomycetidae</taxon>
        <taxon>Diaporthales</taxon>
        <taxon>Diaporthaceae</taxon>
        <taxon>Diaporthe</taxon>
        <taxon>Diaporthe eres species complex</taxon>
    </lineage>
</organism>